<dbReference type="InterPro" id="IPR050372">
    <property type="entry name" value="Neurexin-related_CASP"/>
</dbReference>
<dbReference type="InterPro" id="IPR013320">
    <property type="entry name" value="ConA-like_dom_sf"/>
</dbReference>
<dbReference type="PROSITE" id="PS01186">
    <property type="entry name" value="EGF_2"/>
    <property type="match status" value="1"/>
</dbReference>
<organism evidence="4 5">
    <name type="scientific">Euphydryas editha</name>
    <name type="common">Edith's checkerspot</name>
    <dbReference type="NCBI Taxonomy" id="104508"/>
    <lineage>
        <taxon>Eukaryota</taxon>
        <taxon>Metazoa</taxon>
        <taxon>Ecdysozoa</taxon>
        <taxon>Arthropoda</taxon>
        <taxon>Hexapoda</taxon>
        <taxon>Insecta</taxon>
        <taxon>Pterygota</taxon>
        <taxon>Neoptera</taxon>
        <taxon>Endopterygota</taxon>
        <taxon>Lepidoptera</taxon>
        <taxon>Glossata</taxon>
        <taxon>Ditrysia</taxon>
        <taxon>Papilionoidea</taxon>
        <taxon>Nymphalidae</taxon>
        <taxon>Nymphalinae</taxon>
        <taxon>Euphydryas</taxon>
    </lineage>
</organism>
<proteinExistence type="predicted"/>
<dbReference type="Proteomes" id="UP001153954">
    <property type="component" value="Unassembled WGS sequence"/>
</dbReference>
<feature type="domain" description="Laminin G" evidence="3">
    <location>
        <begin position="699"/>
        <end position="883"/>
    </location>
</feature>
<feature type="domain" description="Laminin G" evidence="3">
    <location>
        <begin position="404"/>
        <end position="582"/>
    </location>
</feature>
<comment type="caution">
    <text evidence="2">Lacks conserved residue(s) required for the propagation of feature annotation.</text>
</comment>
<sequence>MPNPLIHGAVYGRWVSALESIEFCMDENQILDAKSAKLMSRKDSALALDAKWTVHFASCAFSRTLSRTETIFSDDLAFLRHTKVTTPRFSGTSWLALRALRGAYKRVRLRLRVRPERTRGVLLLTGEHDDLSGDYLALILRNGHVELRFDCGSGAGVLRSPEPVHLGRWNTISVYRHRWDAWLKLNNGKRVRGRSKGLFSRMTFREPVWVGGAGNTTGLQTKIGLSEGLLGCVDFLRINGDTYRLVKDAVSTLDVSECAPTLAPWRPSNDVTSEVIPHRPNDLIHGIYDINDIVHFEDNDIVMRDSKDHNKLDNSIDYKYNDVKSQLNDKKYFIQKVQFNDDDKSIGVVNEVDNDLKGDDVKMKGDEVKAKDDCECQHGGGCVAHICLCPLGYAGERCEITLDLKVPKFNGSSYLRLPGLGNSAQSWLEIEITLKPTNGDGLLLYDAEHPSGDGDFFSLHLRDYFVEFAFDLGSGIALVRSAYPLEQNQWHRISVSRSGRRASLRVRAQDADEDATRSVTSRGAARRLTLRQPMMLGGAPHPLPQRLALRTSFSGCVGKLVINDEELSVVSSALGGVNVDNCDEPHNDTCANTLCKEILDHTPIYPQNISGNEIHHSIVAKKGFKMKYHKVQSKKHSPHYHIEKYKKKKYIPSKKYQHMQNDVEKKNDIMTEGPVYDGQTYMQVKYLDSNEINWGDTNTYPSFSGKDSFIHIDDEETMKRLLSYTLDINIRFRSEAARGLLVWSGRAAPRPQRGDFLSLAVEDSVLVFRYDLGSGEVVIIANHTKVDDGLWHRARATRNRQAGVLEVDGLGSVGKISPGKLKQLNTENGLYIGGLPAIEMNTMGKYKNGLIGCVSQISLSGDFDIPLSLSKLPHTITNNVGRCSP</sequence>
<dbReference type="Pfam" id="PF00054">
    <property type="entry name" value="Laminin_G_1"/>
    <property type="match status" value="2"/>
</dbReference>
<dbReference type="InterPro" id="IPR000742">
    <property type="entry name" value="EGF"/>
</dbReference>
<comment type="caution">
    <text evidence="4">The sequence shown here is derived from an EMBL/GenBank/DDBJ whole genome shotgun (WGS) entry which is preliminary data.</text>
</comment>
<name>A0AAU9UEZ2_EUPED</name>
<evidence type="ECO:0000313" key="4">
    <source>
        <dbReference type="EMBL" id="CAH2098146.1"/>
    </source>
</evidence>
<feature type="domain" description="Laminin G" evidence="3">
    <location>
        <begin position="84"/>
        <end position="258"/>
    </location>
</feature>
<dbReference type="Gene3D" id="2.10.25.10">
    <property type="entry name" value="Laminin"/>
    <property type="match status" value="1"/>
</dbReference>
<dbReference type="SUPFAM" id="SSF49899">
    <property type="entry name" value="Concanavalin A-like lectins/glucanases"/>
    <property type="match status" value="3"/>
</dbReference>
<evidence type="ECO:0000256" key="2">
    <source>
        <dbReference type="PROSITE-ProRule" id="PRU00122"/>
    </source>
</evidence>
<dbReference type="CDD" id="cd00110">
    <property type="entry name" value="LamG"/>
    <property type="match status" value="3"/>
</dbReference>
<dbReference type="PANTHER" id="PTHR15036:SF85">
    <property type="entry name" value="SP2353, ISOFORM A"/>
    <property type="match status" value="1"/>
</dbReference>
<dbReference type="PROSITE" id="PS50025">
    <property type="entry name" value="LAM_G_DOMAIN"/>
    <property type="match status" value="3"/>
</dbReference>
<protein>
    <recommendedName>
        <fullName evidence="3">Laminin G domain-containing protein</fullName>
    </recommendedName>
</protein>
<keyword evidence="1" id="KW-1015">Disulfide bond</keyword>
<accession>A0AAU9UEZ2</accession>
<gene>
    <name evidence="4" type="ORF">EEDITHA_LOCUS13293</name>
</gene>
<keyword evidence="5" id="KW-1185">Reference proteome</keyword>
<evidence type="ECO:0000259" key="3">
    <source>
        <dbReference type="PROSITE" id="PS50025"/>
    </source>
</evidence>
<dbReference type="PROSITE" id="PS00022">
    <property type="entry name" value="EGF_1"/>
    <property type="match status" value="1"/>
</dbReference>
<dbReference type="GO" id="GO:0016020">
    <property type="term" value="C:membrane"/>
    <property type="evidence" value="ECO:0007669"/>
    <property type="project" value="UniProtKB-SubCell"/>
</dbReference>
<dbReference type="EMBL" id="CAKOGL010000019">
    <property type="protein sequence ID" value="CAH2098146.1"/>
    <property type="molecule type" value="Genomic_DNA"/>
</dbReference>
<evidence type="ECO:0000256" key="1">
    <source>
        <dbReference type="ARBA" id="ARBA00023157"/>
    </source>
</evidence>
<reference evidence="4" key="1">
    <citation type="submission" date="2022-03" db="EMBL/GenBank/DDBJ databases">
        <authorList>
            <person name="Tunstrom K."/>
        </authorList>
    </citation>
    <scope>NUCLEOTIDE SEQUENCE</scope>
</reference>
<dbReference type="AlphaFoldDB" id="A0AAU9UEZ2"/>
<dbReference type="SMART" id="SM00282">
    <property type="entry name" value="LamG"/>
    <property type="match status" value="3"/>
</dbReference>
<dbReference type="InterPro" id="IPR001791">
    <property type="entry name" value="Laminin_G"/>
</dbReference>
<dbReference type="Gene3D" id="2.60.120.200">
    <property type="match status" value="3"/>
</dbReference>
<dbReference type="Pfam" id="PF02210">
    <property type="entry name" value="Laminin_G_2"/>
    <property type="match status" value="1"/>
</dbReference>
<dbReference type="PANTHER" id="PTHR15036">
    <property type="entry name" value="PIKACHURIN-LIKE PROTEIN"/>
    <property type="match status" value="1"/>
</dbReference>
<dbReference type="CDD" id="cd00054">
    <property type="entry name" value="EGF_CA"/>
    <property type="match status" value="1"/>
</dbReference>
<evidence type="ECO:0000313" key="5">
    <source>
        <dbReference type="Proteomes" id="UP001153954"/>
    </source>
</evidence>